<evidence type="ECO:0000256" key="3">
    <source>
        <dbReference type="ARBA" id="ARBA00022448"/>
    </source>
</evidence>
<reference evidence="10" key="1">
    <citation type="submission" date="2025-08" db="UniProtKB">
        <authorList>
            <consortium name="RefSeq"/>
        </authorList>
    </citation>
    <scope>IDENTIFICATION</scope>
</reference>
<dbReference type="GO" id="GO:0009734">
    <property type="term" value="P:auxin-activated signaling pathway"/>
    <property type="evidence" value="ECO:0007669"/>
    <property type="project" value="UniProtKB-UniRule"/>
</dbReference>
<dbReference type="GeneID" id="105161255"/>
<comment type="similarity">
    <text evidence="2 8">Belongs to the auxin efflux carrier (TC 2.A.69.1) family.</text>
</comment>
<comment type="subcellular location">
    <subcellularLocation>
        <location evidence="1 8">Membrane</location>
        <topology evidence="1 8">Multi-pass membrane protein</topology>
    </subcellularLocation>
</comment>
<dbReference type="InterPro" id="IPR004776">
    <property type="entry name" value="Mem_transp_PIN-like"/>
</dbReference>
<accession>A0A6I9T2L7</accession>
<dbReference type="RefSeq" id="XP_011077192.1">
    <property type="nucleotide sequence ID" value="XM_011078890.2"/>
</dbReference>
<keyword evidence="4 8" id="KW-0812">Transmembrane</keyword>
<dbReference type="GO" id="GO:0005783">
    <property type="term" value="C:endoplasmic reticulum"/>
    <property type="evidence" value="ECO:0007669"/>
    <property type="project" value="TreeGrafter"/>
</dbReference>
<proteinExistence type="inferred from homology"/>
<dbReference type="GO" id="GO:0009926">
    <property type="term" value="P:auxin polar transport"/>
    <property type="evidence" value="ECO:0007669"/>
    <property type="project" value="TreeGrafter"/>
</dbReference>
<evidence type="ECO:0000256" key="5">
    <source>
        <dbReference type="ARBA" id="ARBA00022989"/>
    </source>
</evidence>
<evidence type="ECO:0000256" key="1">
    <source>
        <dbReference type="ARBA" id="ARBA00004141"/>
    </source>
</evidence>
<dbReference type="OrthoDB" id="2133778at2759"/>
<dbReference type="PANTHER" id="PTHR31752:SF2">
    <property type="entry name" value="AUXIN EFFLUX CARRIER COMPONENT 5"/>
    <property type="match status" value="1"/>
</dbReference>
<evidence type="ECO:0000256" key="2">
    <source>
        <dbReference type="ARBA" id="ARBA00009177"/>
    </source>
</evidence>
<organism evidence="9 10">
    <name type="scientific">Sesamum indicum</name>
    <name type="common">Oriental sesame</name>
    <name type="synonym">Sesamum orientale</name>
    <dbReference type="NCBI Taxonomy" id="4182"/>
    <lineage>
        <taxon>Eukaryota</taxon>
        <taxon>Viridiplantae</taxon>
        <taxon>Streptophyta</taxon>
        <taxon>Embryophyta</taxon>
        <taxon>Tracheophyta</taxon>
        <taxon>Spermatophyta</taxon>
        <taxon>Magnoliopsida</taxon>
        <taxon>eudicotyledons</taxon>
        <taxon>Gunneridae</taxon>
        <taxon>Pentapetalae</taxon>
        <taxon>asterids</taxon>
        <taxon>lamiids</taxon>
        <taxon>Lamiales</taxon>
        <taxon>Pedaliaceae</taxon>
        <taxon>Sesamum</taxon>
    </lineage>
</organism>
<dbReference type="GO" id="GO:0010329">
    <property type="term" value="F:auxin efflux transmembrane transporter activity"/>
    <property type="evidence" value="ECO:0007669"/>
    <property type="project" value="TreeGrafter"/>
</dbReference>
<feature type="transmembrane region" description="Helical" evidence="8">
    <location>
        <begin position="6"/>
        <end position="25"/>
    </location>
</feature>
<feature type="transmembrane region" description="Helical" evidence="8">
    <location>
        <begin position="388"/>
        <end position="412"/>
    </location>
</feature>
<dbReference type="PANTHER" id="PTHR31752">
    <property type="entry name" value="AUXIN EFFLUX CARRIER COMPONENT 1B-RELATED"/>
    <property type="match status" value="1"/>
</dbReference>
<feature type="transmembrane region" description="Helical" evidence="8">
    <location>
        <begin position="132"/>
        <end position="152"/>
    </location>
</feature>
<feature type="transmembrane region" description="Helical" evidence="8">
    <location>
        <begin position="332"/>
        <end position="355"/>
    </location>
</feature>
<name>A0A6I9T2L7_SESIN</name>
<sequence>MIGWGDVYKVVACMAPLYVALALGYGSVKWWRMFKPDQCDAINRFNCYFIIPFFTFHFTAGVDPYHMNYRFLAADVIAKAIAGSVLALWANLCRKGDLSWAITSFSLSSLNNTLVVGVPLLEAMYGPVGQDLVVQSSVLQSLLWFPILLFLLQFWRTSRLIYNNAAAAAANTNNSTNTSIHNYGPTSTQNCSNIEIVVQQQGATPDATNYSDHQLLQQVPPKDPNYNSNTPPAPVINVIGTTTKESGKSASSNNLGPTMKKVCAKLGKNPNCYACAIGLIWALLAKRWDFEMPSIVDGSVMIMAKAGSGVAMFTMGLFMALQEKVIACGVRLTVYGMFLRFVSGPLTVAVGSLALGLRSNVLRIAVIQAALPQAIASFVFAQEYGLHANVLSTAVIFGTIISLPLLIAYYVVLDVVH</sequence>
<evidence type="ECO:0000256" key="4">
    <source>
        <dbReference type="ARBA" id="ARBA00022692"/>
    </source>
</evidence>
<dbReference type="Gramene" id="SIN_1001866.t">
    <property type="protein sequence ID" value="SIN_1001866.t"/>
    <property type="gene ID" value="SIN_1001866"/>
</dbReference>
<feature type="transmembrane region" description="Helical" evidence="8">
    <location>
        <begin position="300"/>
        <end position="320"/>
    </location>
</feature>
<gene>
    <name evidence="10" type="primary">LOC105161255</name>
</gene>
<feature type="transmembrane region" description="Helical" evidence="8">
    <location>
        <begin position="71"/>
        <end position="91"/>
    </location>
</feature>
<dbReference type="KEGG" id="sind:105161255"/>
<feature type="transmembrane region" description="Helical" evidence="8">
    <location>
        <begin position="98"/>
        <end position="120"/>
    </location>
</feature>
<dbReference type="InterPro" id="IPR051107">
    <property type="entry name" value="Auxin_Efflux_Carrier"/>
</dbReference>
<dbReference type="NCBIfam" id="TIGR00946">
    <property type="entry name" value="2a69"/>
    <property type="match status" value="1"/>
</dbReference>
<keyword evidence="9" id="KW-1185">Reference proteome</keyword>
<dbReference type="Pfam" id="PF03547">
    <property type="entry name" value="Mem_trans"/>
    <property type="match status" value="1"/>
</dbReference>
<evidence type="ECO:0000256" key="8">
    <source>
        <dbReference type="RuleBase" id="RU362108"/>
    </source>
</evidence>
<evidence type="ECO:0000256" key="7">
    <source>
        <dbReference type="ARBA" id="ARBA00023294"/>
    </source>
</evidence>
<evidence type="ECO:0000313" key="9">
    <source>
        <dbReference type="Proteomes" id="UP000504604"/>
    </source>
</evidence>
<evidence type="ECO:0000256" key="6">
    <source>
        <dbReference type="ARBA" id="ARBA00023136"/>
    </source>
</evidence>
<comment type="function">
    <text evidence="8">May act as a component of the auxin efflux carrier.</text>
</comment>
<protein>
    <recommendedName>
        <fullName evidence="8">Auxin efflux carrier component</fullName>
    </recommendedName>
</protein>
<keyword evidence="7 8" id="KW-0927">Auxin signaling pathway</keyword>
<feature type="transmembrane region" description="Helical" evidence="8">
    <location>
        <begin position="270"/>
        <end position="288"/>
    </location>
</feature>
<dbReference type="InterPro" id="IPR014024">
    <property type="entry name" value="Auxin_eff_plant"/>
</dbReference>
<keyword evidence="6 8" id="KW-0472">Membrane</keyword>
<evidence type="ECO:0000313" key="10">
    <source>
        <dbReference type="RefSeq" id="XP_011077192.1"/>
    </source>
</evidence>
<keyword evidence="5 8" id="KW-1133">Transmembrane helix</keyword>
<dbReference type="GO" id="GO:0005886">
    <property type="term" value="C:plasma membrane"/>
    <property type="evidence" value="ECO:0007669"/>
    <property type="project" value="TreeGrafter"/>
</dbReference>
<comment type="caution">
    <text evidence="8">Lacks conserved residue(s) required for the propagation of feature annotation.</text>
</comment>
<dbReference type="Proteomes" id="UP000504604">
    <property type="component" value="Linkage group LG4"/>
</dbReference>
<dbReference type="InParanoid" id="A0A6I9T2L7"/>
<keyword evidence="3 8" id="KW-0813">Transport</keyword>
<feature type="transmembrane region" description="Helical" evidence="8">
    <location>
        <begin position="45"/>
        <end position="65"/>
    </location>
</feature>
<dbReference type="AlphaFoldDB" id="A0A6I9T2L7"/>